<feature type="region of interest" description="Disordered" evidence="1">
    <location>
        <begin position="364"/>
        <end position="400"/>
    </location>
</feature>
<dbReference type="EMBL" id="JASMQC010000039">
    <property type="protein sequence ID" value="KAK1930352.1"/>
    <property type="molecule type" value="Genomic_DNA"/>
</dbReference>
<accession>A0AAD9LCC7</accession>
<feature type="compositionally biased region" description="Polar residues" evidence="1">
    <location>
        <begin position="378"/>
        <end position="396"/>
    </location>
</feature>
<dbReference type="GO" id="GO:0007015">
    <property type="term" value="P:actin filament organization"/>
    <property type="evidence" value="ECO:0007669"/>
    <property type="project" value="InterPro"/>
</dbReference>
<feature type="compositionally biased region" description="Basic and acidic residues" evidence="1">
    <location>
        <begin position="364"/>
        <end position="376"/>
    </location>
</feature>
<dbReference type="InterPro" id="IPR028994">
    <property type="entry name" value="Integrin_alpha_N"/>
</dbReference>
<proteinExistence type="predicted"/>
<dbReference type="SUPFAM" id="SSF69318">
    <property type="entry name" value="Integrin alpha N-terminal domain"/>
    <property type="match status" value="1"/>
</dbReference>
<keyword evidence="3" id="KW-1185">Reference proteome</keyword>
<evidence type="ECO:0000313" key="2">
    <source>
        <dbReference type="EMBL" id="KAK1930352.1"/>
    </source>
</evidence>
<dbReference type="GO" id="GO:0030027">
    <property type="term" value="C:lamellipodium"/>
    <property type="evidence" value="ECO:0007669"/>
    <property type="project" value="TreeGrafter"/>
</dbReference>
<dbReference type="GO" id="GO:0015629">
    <property type="term" value="C:actin cytoskeleton"/>
    <property type="evidence" value="ECO:0007669"/>
    <property type="project" value="InterPro"/>
</dbReference>
<dbReference type="GO" id="GO:1904262">
    <property type="term" value="P:negative regulation of TORC1 signaling"/>
    <property type="evidence" value="ECO:0007669"/>
    <property type="project" value="TreeGrafter"/>
</dbReference>
<gene>
    <name evidence="2" type="ORF">P3T76_014023</name>
</gene>
<evidence type="ECO:0000256" key="1">
    <source>
        <dbReference type="SAM" id="MobiDB-lite"/>
    </source>
</evidence>
<reference evidence="2" key="1">
    <citation type="submission" date="2023-08" db="EMBL/GenBank/DDBJ databases">
        <title>Reference Genome Resource for the Citrus Pathogen Phytophthora citrophthora.</title>
        <authorList>
            <person name="Moller H."/>
            <person name="Coetzee B."/>
            <person name="Rose L.J."/>
            <person name="Van Niekerk J.M."/>
        </authorList>
    </citation>
    <scope>NUCLEOTIDE SEQUENCE</scope>
    <source>
        <strain evidence="2">STE-U-9442</strain>
    </source>
</reference>
<protein>
    <submittedName>
        <fullName evidence="2">KICSTOR complex protein kaptin</fullName>
    </submittedName>
</protein>
<evidence type="ECO:0000313" key="3">
    <source>
        <dbReference type="Proteomes" id="UP001259832"/>
    </source>
</evidence>
<comment type="caution">
    <text evidence="2">The sequence shown here is derived from an EMBL/GenBank/DDBJ whole genome shotgun (WGS) entry which is preliminary data.</text>
</comment>
<sequence>MAMRFHQRRFFVYPSGVPNLHTLSSVRKYLELCLTKYRLLCLNVHHIIWTRMNSYTLVTTDRCVSLLGYGEAGYSLHKLEAVALRTGKAIVVASAAIERPVTRQTRVAVAYAVGDDLFLQVWAPNHESPGNGEAADASDCGKFELEAAPTCMFSVHAKGTNGDEFYGVMVCCSDTMMAFGYTENGKDGATAACGRLDNEHFAGFFPEFGTFSHTILAVDIFTSPEKDQGWIAFGCADGLVRVFNGQVHDGCLGGPFKIKDLQLNGPVTSVALFPKQHAAAEGASSTWHCNLLVTCAIGQAVVYEDLYSTSDEGRDGEMLMDSDSFDSIFAGVTADVDLDGKVELLLGTDSQVMLAYKEATDHEEAIKSVHESRAEESTGGNEDTASPTAPDSSPNIWSDLDTIPVEDEDVHSVPKSSMVQRRKWQKLSRSHWDLETFGAIYSLLWRDINHDGVPELLIASSTGIYVYEADPVLVIDKLQGVLEALHTSSTAH</sequence>
<dbReference type="AlphaFoldDB" id="A0AAD9LCC7"/>
<dbReference type="PANTHER" id="PTHR15435">
    <property type="entry name" value="KICSTOR COMPLEX PROTEIN KAPTIN"/>
    <property type="match status" value="1"/>
</dbReference>
<dbReference type="InterPro" id="IPR029982">
    <property type="entry name" value="Kptn"/>
</dbReference>
<dbReference type="GO" id="GO:0034198">
    <property type="term" value="P:cellular response to amino acid starvation"/>
    <property type="evidence" value="ECO:0007669"/>
    <property type="project" value="TreeGrafter"/>
</dbReference>
<dbReference type="Proteomes" id="UP001259832">
    <property type="component" value="Unassembled WGS sequence"/>
</dbReference>
<organism evidence="2 3">
    <name type="scientific">Phytophthora citrophthora</name>
    <dbReference type="NCBI Taxonomy" id="4793"/>
    <lineage>
        <taxon>Eukaryota</taxon>
        <taxon>Sar</taxon>
        <taxon>Stramenopiles</taxon>
        <taxon>Oomycota</taxon>
        <taxon>Peronosporomycetes</taxon>
        <taxon>Peronosporales</taxon>
        <taxon>Peronosporaceae</taxon>
        <taxon>Phytophthora</taxon>
    </lineage>
</organism>
<name>A0AAD9LCC7_9STRA</name>
<dbReference type="PANTHER" id="PTHR15435:SF2">
    <property type="entry name" value="KICSTOR COMPLEX PROTEIN KAPTIN"/>
    <property type="match status" value="1"/>
</dbReference>
<dbReference type="GO" id="GO:0051015">
    <property type="term" value="F:actin filament binding"/>
    <property type="evidence" value="ECO:0007669"/>
    <property type="project" value="TreeGrafter"/>
</dbReference>